<dbReference type="FunFam" id="3.80.10.10:FF:000095">
    <property type="entry name" value="LRR receptor-like serine/threonine-protein kinase GSO1"/>
    <property type="match status" value="1"/>
</dbReference>
<dbReference type="InterPro" id="IPR001611">
    <property type="entry name" value="Leu-rich_rpt"/>
</dbReference>
<dbReference type="PANTHER" id="PTHR48059:SF30">
    <property type="entry name" value="OS06G0587000 PROTEIN"/>
    <property type="match status" value="1"/>
</dbReference>
<evidence type="ECO:0000256" key="1">
    <source>
        <dbReference type="ARBA" id="ARBA00004167"/>
    </source>
</evidence>
<name>A0ABD3HBN2_9MARC</name>
<proteinExistence type="predicted"/>
<evidence type="ECO:0000256" key="4">
    <source>
        <dbReference type="ARBA" id="ARBA00022737"/>
    </source>
</evidence>
<gene>
    <name evidence="7" type="ORF">R1sor_013103</name>
</gene>
<keyword evidence="8" id="KW-1185">Reference proteome</keyword>
<dbReference type="EMBL" id="JBJQOH010000004">
    <property type="protein sequence ID" value="KAL3686794.1"/>
    <property type="molecule type" value="Genomic_DNA"/>
</dbReference>
<keyword evidence="3" id="KW-0433">Leucine-rich repeat</keyword>
<evidence type="ECO:0000256" key="2">
    <source>
        <dbReference type="ARBA" id="ARBA00004196"/>
    </source>
</evidence>
<dbReference type="Pfam" id="PF00560">
    <property type="entry name" value="LRR_1"/>
    <property type="match status" value="1"/>
</dbReference>
<feature type="domain" description="Disease resistance R13L4/SHOC-2-like LRR" evidence="6">
    <location>
        <begin position="217"/>
        <end position="376"/>
    </location>
</feature>
<dbReference type="PRINTS" id="PR00019">
    <property type="entry name" value="LEURICHRPT"/>
</dbReference>
<comment type="subcellular location">
    <subcellularLocation>
        <location evidence="2">Cell envelope</location>
    </subcellularLocation>
    <subcellularLocation>
        <location evidence="1">Membrane</location>
        <topology evidence="1">Single-pass membrane protein</topology>
    </subcellularLocation>
</comment>
<comment type="caution">
    <text evidence="7">The sequence shown here is derived from an EMBL/GenBank/DDBJ whole genome shotgun (WGS) entry which is preliminary data.</text>
</comment>
<keyword evidence="5" id="KW-0472">Membrane</keyword>
<dbReference type="Proteomes" id="UP001633002">
    <property type="component" value="Unassembled WGS sequence"/>
</dbReference>
<reference evidence="7 8" key="1">
    <citation type="submission" date="2024-09" db="EMBL/GenBank/DDBJ databases">
        <title>Chromosome-scale assembly of Riccia sorocarpa.</title>
        <authorList>
            <person name="Paukszto L."/>
        </authorList>
    </citation>
    <scope>NUCLEOTIDE SEQUENCE [LARGE SCALE GENOMIC DNA]</scope>
    <source>
        <strain evidence="7">LP-2024</strain>
        <tissue evidence="7">Aerial parts of the thallus</tissue>
    </source>
</reference>
<dbReference type="SMART" id="SM00369">
    <property type="entry name" value="LRR_TYP"/>
    <property type="match status" value="5"/>
</dbReference>
<dbReference type="Gene3D" id="3.80.10.10">
    <property type="entry name" value="Ribonuclease Inhibitor"/>
    <property type="match status" value="3"/>
</dbReference>
<organism evidence="7 8">
    <name type="scientific">Riccia sorocarpa</name>
    <dbReference type="NCBI Taxonomy" id="122646"/>
    <lineage>
        <taxon>Eukaryota</taxon>
        <taxon>Viridiplantae</taxon>
        <taxon>Streptophyta</taxon>
        <taxon>Embryophyta</taxon>
        <taxon>Marchantiophyta</taxon>
        <taxon>Marchantiopsida</taxon>
        <taxon>Marchantiidae</taxon>
        <taxon>Marchantiales</taxon>
        <taxon>Ricciaceae</taxon>
        <taxon>Riccia</taxon>
    </lineage>
</organism>
<keyword evidence="4" id="KW-0677">Repeat</keyword>
<dbReference type="Pfam" id="PF23598">
    <property type="entry name" value="LRR_14"/>
    <property type="match status" value="1"/>
</dbReference>
<dbReference type="PANTHER" id="PTHR48059">
    <property type="entry name" value="POLYGALACTURONASE INHIBITOR 1"/>
    <property type="match status" value="1"/>
</dbReference>
<dbReference type="SUPFAM" id="SSF52058">
    <property type="entry name" value="L domain-like"/>
    <property type="match status" value="1"/>
</dbReference>
<dbReference type="InterPro" id="IPR055414">
    <property type="entry name" value="LRR_R13L4/SHOC2-like"/>
</dbReference>
<evidence type="ECO:0000256" key="5">
    <source>
        <dbReference type="ARBA" id="ARBA00023136"/>
    </source>
</evidence>
<evidence type="ECO:0000313" key="7">
    <source>
        <dbReference type="EMBL" id="KAL3686794.1"/>
    </source>
</evidence>
<sequence>MSITKCPSCHWDVFSCQRVLLYALAFAFLLHNAYRAGAQDYGATNAKELAALYDVLFGIDPNTNWTRELPDPCNNWQTGIYCLADDDGELHVTNLAFGIMSEYVPVIPCSSHASLHPSISKFPYLQSLQLFSCFTTQQAFIPKEIGSLAELQILTFQDNPALIGSIPLELGDLSSLQRLSVTMNGISGGIPSELGNLYNLIQLDLSRNQLHGPIPASLDSLVNLRILDLGGNFLSGALPPMYRLTSLVKMVVSKNDLNGTIPSEIGQLVSLRYLDLSYNLLSGGLPSSFVNLKSLEDLFMSFNPMGTSLPGFVGSMPALTRLTLAQSNYVGSIPPEFGNITSLRVLVLEGNELTGTIPSELGSLPNIHILDLSRNNLSGPVPFSPEMMERTGISFNLMNNSGLCMPHRRTRVAVGSVGLSSCILQGPDSSISDPLAEAPSLQPSSWTPSSGRRLDIQLSFPSILSAISKLIIPHPGINCGYLHAARYIITTEARGASHFPRRVMKVRRRNTGDIRTTVTQTWF</sequence>
<accession>A0ABD3HBN2</accession>
<dbReference type="InterPro" id="IPR003591">
    <property type="entry name" value="Leu-rich_rpt_typical-subtyp"/>
</dbReference>
<dbReference type="InterPro" id="IPR032675">
    <property type="entry name" value="LRR_dom_sf"/>
</dbReference>
<evidence type="ECO:0000259" key="6">
    <source>
        <dbReference type="Pfam" id="PF23598"/>
    </source>
</evidence>
<protein>
    <recommendedName>
        <fullName evidence="6">Disease resistance R13L4/SHOC-2-like LRR domain-containing protein</fullName>
    </recommendedName>
</protein>
<evidence type="ECO:0000313" key="8">
    <source>
        <dbReference type="Proteomes" id="UP001633002"/>
    </source>
</evidence>
<dbReference type="GO" id="GO:0016020">
    <property type="term" value="C:membrane"/>
    <property type="evidence" value="ECO:0007669"/>
    <property type="project" value="UniProtKB-SubCell"/>
</dbReference>
<dbReference type="AlphaFoldDB" id="A0ABD3HBN2"/>
<dbReference type="InterPro" id="IPR051848">
    <property type="entry name" value="PGIP"/>
</dbReference>
<evidence type="ECO:0000256" key="3">
    <source>
        <dbReference type="ARBA" id="ARBA00022614"/>
    </source>
</evidence>